<dbReference type="InParanoid" id="G4YEU3"/>
<name>G4YEU3_PHYSP</name>
<feature type="compositionally biased region" description="Low complexity" evidence="1">
    <location>
        <begin position="64"/>
        <end position="76"/>
    </location>
</feature>
<evidence type="ECO:0000256" key="1">
    <source>
        <dbReference type="SAM" id="MobiDB-lite"/>
    </source>
</evidence>
<dbReference type="GeneID" id="20644588"/>
<sequence length="391" mass="40150">MQSSGGPGSAPPFTFPDLGPVGQDAQLRGPTGQVIDSSAPASEASVVPTPASALASGAPRRPQASTAVPAASAPSSGAGGSAGAAPSPTPASAEARGVAGGLQAAPSVIAHHASAASTGETSASSAVALTLPTPALPSASGASSDPACTQLVLRSSPDSSPLHEPSSNAAHFCRTGDPLPATAHEALGLPPRSSAQWYAVEDIAHHEVQAEIEELREHSERRFANFAQLMHPYNTTFAPCNSRVPLFVSRGMTVREVATAITVNPVLDPRRATAPWVREFTNFHGPPFGLQEDGQPGEDEISEEEEVEELIEEIESPVAEESSEEVQDESRRAVDAQEISGEATQALGAQDAATATQDSVQDRVAASEAPPKFLRLRISAFLAKVASSSDA</sequence>
<feature type="compositionally biased region" description="Polar residues" evidence="1">
    <location>
        <begin position="152"/>
        <end position="169"/>
    </location>
</feature>
<proteinExistence type="predicted"/>
<feature type="compositionally biased region" description="Low complexity" evidence="1">
    <location>
        <begin position="37"/>
        <end position="53"/>
    </location>
</feature>
<feature type="region of interest" description="Disordered" evidence="1">
    <location>
        <begin position="152"/>
        <end position="177"/>
    </location>
</feature>
<evidence type="ECO:0000313" key="3">
    <source>
        <dbReference type="Proteomes" id="UP000002640"/>
    </source>
</evidence>
<reference evidence="2 3" key="1">
    <citation type="journal article" date="2006" name="Science">
        <title>Phytophthora genome sequences uncover evolutionary origins and mechanisms of pathogenesis.</title>
        <authorList>
            <person name="Tyler B.M."/>
            <person name="Tripathy S."/>
            <person name="Zhang X."/>
            <person name="Dehal P."/>
            <person name="Jiang R.H."/>
            <person name="Aerts A."/>
            <person name="Arredondo F.D."/>
            <person name="Baxter L."/>
            <person name="Bensasson D."/>
            <person name="Beynon J.L."/>
            <person name="Chapman J."/>
            <person name="Damasceno C.M."/>
            <person name="Dorrance A.E."/>
            <person name="Dou D."/>
            <person name="Dickerman A.W."/>
            <person name="Dubchak I.L."/>
            <person name="Garbelotto M."/>
            <person name="Gijzen M."/>
            <person name="Gordon S.G."/>
            <person name="Govers F."/>
            <person name="Grunwald N.J."/>
            <person name="Huang W."/>
            <person name="Ivors K.L."/>
            <person name="Jones R.W."/>
            <person name="Kamoun S."/>
            <person name="Krampis K."/>
            <person name="Lamour K.H."/>
            <person name="Lee M.K."/>
            <person name="McDonald W.H."/>
            <person name="Medina M."/>
            <person name="Meijer H.J."/>
            <person name="Nordberg E.K."/>
            <person name="Maclean D.J."/>
            <person name="Ospina-Giraldo M.D."/>
            <person name="Morris P.F."/>
            <person name="Phuntumart V."/>
            <person name="Putnam N.H."/>
            <person name="Rash S."/>
            <person name="Rose J.K."/>
            <person name="Sakihama Y."/>
            <person name="Salamov A.A."/>
            <person name="Savidor A."/>
            <person name="Scheuring C.F."/>
            <person name="Smith B.M."/>
            <person name="Sobral B.W."/>
            <person name="Terry A."/>
            <person name="Torto-Alalibo T.A."/>
            <person name="Win J."/>
            <person name="Xu Z."/>
            <person name="Zhang H."/>
            <person name="Grigoriev I.V."/>
            <person name="Rokhsar D.S."/>
            <person name="Boore J.L."/>
        </authorList>
    </citation>
    <scope>NUCLEOTIDE SEQUENCE [LARGE SCALE GENOMIC DNA]</scope>
    <source>
        <strain evidence="2 3">P6497</strain>
    </source>
</reference>
<accession>G4YEU3</accession>
<dbReference type="Proteomes" id="UP000002640">
    <property type="component" value="Unassembled WGS sequence"/>
</dbReference>
<gene>
    <name evidence="2" type="ORF">PHYSODRAFT_321132</name>
</gene>
<protein>
    <submittedName>
        <fullName evidence="2">Uncharacterized protein</fullName>
    </submittedName>
</protein>
<organism evidence="2 3">
    <name type="scientific">Phytophthora sojae (strain P6497)</name>
    <name type="common">Soybean stem and root rot agent</name>
    <name type="synonym">Phytophthora megasperma f. sp. glycines</name>
    <dbReference type="NCBI Taxonomy" id="1094619"/>
    <lineage>
        <taxon>Eukaryota</taxon>
        <taxon>Sar</taxon>
        <taxon>Stramenopiles</taxon>
        <taxon>Oomycota</taxon>
        <taxon>Peronosporomycetes</taxon>
        <taxon>Peronosporales</taxon>
        <taxon>Peronosporaceae</taxon>
        <taxon>Phytophthora</taxon>
    </lineage>
</organism>
<feature type="region of interest" description="Disordered" evidence="1">
    <location>
        <begin position="314"/>
        <end position="367"/>
    </location>
</feature>
<dbReference type="EMBL" id="JH159151">
    <property type="protein sequence ID" value="EGZ27307.1"/>
    <property type="molecule type" value="Genomic_DNA"/>
</dbReference>
<evidence type="ECO:0000313" key="2">
    <source>
        <dbReference type="EMBL" id="EGZ27307.1"/>
    </source>
</evidence>
<keyword evidence="3" id="KW-1185">Reference proteome</keyword>
<dbReference type="KEGG" id="psoj:PHYSODRAFT_321132"/>
<feature type="compositionally biased region" description="Low complexity" evidence="1">
    <location>
        <begin position="83"/>
        <end position="93"/>
    </location>
</feature>
<dbReference type="RefSeq" id="XP_009514582.1">
    <property type="nucleotide sequence ID" value="XM_009516287.1"/>
</dbReference>
<feature type="region of interest" description="Disordered" evidence="1">
    <location>
        <begin position="1"/>
        <end position="98"/>
    </location>
</feature>
<dbReference type="AlphaFoldDB" id="G4YEU3"/>